<dbReference type="SUPFAM" id="SSF56935">
    <property type="entry name" value="Porins"/>
    <property type="match status" value="1"/>
</dbReference>
<organism evidence="2 3">
    <name type="scientific">Agaribacillus aureus</name>
    <dbReference type="NCBI Taxonomy" id="3051825"/>
    <lineage>
        <taxon>Bacteria</taxon>
        <taxon>Pseudomonadati</taxon>
        <taxon>Bacteroidota</taxon>
        <taxon>Cytophagia</taxon>
        <taxon>Cytophagales</taxon>
        <taxon>Splendidivirgaceae</taxon>
        <taxon>Agaribacillus</taxon>
    </lineage>
</organism>
<dbReference type="Pfam" id="PF13715">
    <property type="entry name" value="CarbopepD_reg_2"/>
    <property type="match status" value="1"/>
</dbReference>
<gene>
    <name evidence="2" type="ORF">QQ020_31540</name>
</gene>
<protein>
    <submittedName>
        <fullName evidence="2">Carboxypeptidase-like regulatory domain-containing protein</fullName>
    </submittedName>
</protein>
<evidence type="ECO:0000259" key="1">
    <source>
        <dbReference type="Pfam" id="PF07715"/>
    </source>
</evidence>
<dbReference type="InterPro" id="IPR012910">
    <property type="entry name" value="Plug_dom"/>
</dbReference>
<dbReference type="SUPFAM" id="SSF49464">
    <property type="entry name" value="Carboxypeptidase regulatory domain-like"/>
    <property type="match status" value="1"/>
</dbReference>
<evidence type="ECO:0000313" key="2">
    <source>
        <dbReference type="EMBL" id="MDN5216645.1"/>
    </source>
</evidence>
<reference evidence="2" key="1">
    <citation type="submission" date="2023-06" db="EMBL/GenBank/DDBJ databases">
        <title>Genomic of Agaribacillus aureum.</title>
        <authorList>
            <person name="Wang G."/>
        </authorList>
    </citation>
    <scope>NUCLEOTIDE SEQUENCE</scope>
    <source>
        <strain evidence="2">BMA12</strain>
    </source>
</reference>
<proteinExistence type="predicted"/>
<name>A0ABT8LFT3_9BACT</name>
<dbReference type="RefSeq" id="WP_346761983.1">
    <property type="nucleotide sequence ID" value="NZ_JAUJEB010000010.1"/>
</dbReference>
<feature type="domain" description="TonB-dependent receptor plug" evidence="1">
    <location>
        <begin position="996"/>
        <end position="1109"/>
    </location>
</feature>
<dbReference type="InterPro" id="IPR008969">
    <property type="entry name" value="CarboxyPept-like_regulatory"/>
</dbReference>
<dbReference type="Gene3D" id="2.170.130.10">
    <property type="entry name" value="TonB-dependent receptor, plug domain"/>
    <property type="match status" value="1"/>
</dbReference>
<evidence type="ECO:0000313" key="3">
    <source>
        <dbReference type="Proteomes" id="UP001172083"/>
    </source>
</evidence>
<comment type="caution">
    <text evidence="2">The sequence shown here is derived from an EMBL/GenBank/DDBJ whole genome shotgun (WGS) entry which is preliminary data.</text>
</comment>
<dbReference type="Proteomes" id="UP001172083">
    <property type="component" value="Unassembled WGS sequence"/>
</dbReference>
<dbReference type="Pfam" id="PF07715">
    <property type="entry name" value="Plug"/>
    <property type="match status" value="1"/>
</dbReference>
<accession>A0ABT8LFT3</accession>
<dbReference type="EMBL" id="JAUJEB010000010">
    <property type="protein sequence ID" value="MDN5216645.1"/>
    <property type="molecule type" value="Genomic_DNA"/>
</dbReference>
<keyword evidence="3" id="KW-1185">Reference proteome</keyword>
<dbReference type="Gene3D" id="2.60.40.1930">
    <property type="match status" value="1"/>
</dbReference>
<sequence>MPDVRGQDIILTGKIIDATTSEPIPFCNILVRPINKGTFSNEEGEFLFKIDSLPVTLVVSNIAYKQKSVQVTGPGEVVLLLEPASTVLEEIVVKEKKMDRFAHDLVKKALEKTRRSSIISHYGKAFYRQKSKNDSSYVELMEIFYDVRFSSNGILDWEVQEGRYAQHDEQLLNRNFTLLSRIFPTMHPETNDLYLPLSDENHSIFDIYLADIIEVDGSKIGIVSFVPKKGIVKPCFSGDLYIDINTHDVLKIDGSFTNDDLPIIKFTEKKGDLENLVIKYETAFKRDSLGNLLLDYVKMNQQFDYYIDGIFRYPVHSQSFLTFYEYYKPLRKNKKLGGRLKYRNNDRDILDLVGYNPKFWQDNPVVKRTPVEDTVINSFEKDEAFGTIYLNSKEQIALSESEIGNELFLKDLLLKVKSYQYNSPVEKVYLQFDKPYYAAGQNMWFSAYVVDANGLYLKSMSRVLHVELIDPQGQIVESQKIKLLGGRGTGQLLIPNDVNSGTCFVRAYTQWMRNDERDFYFNKKINVYNPKEELLGDVKPPKLADPDKIDLQFFPEGGHAINGIPIQMAYKGVGTDGKGREVEGSIIDETGEVRAFFKSTYKGMGLFYFKPEKGHQYRAQLNGSGITYDLPEALDEGYTLMVRNSNQKSVKVRIQVSEGLENAPVYLIGQSRNNVYFRQKYSMESGMVSLEIPKNQLPSGIFTLTLFDIEKKPRAERVVFINREAEFNIDFQVEKTPLEKQDLVKLNILTQDEEGRPVPAGISLAVTDVNQVQRDENDGHILSQLLLESDLRGFIETPGYFFSDMTRTKNYSLDLIMMTHGWRKFRWLDVLKKGALDNHWAPEKGISLKGVVTDPLTNKPIMESGVILLSINEKSNFSVISKTDQFGIFNIKDLSFNVHDDLIFKVINEDGKVIPANVVWEQEKRPFVRFSGSPVSADKKIKKMLANELVRQQAGETVDAEYVLEEVTIEAGRLGGRDFGSPNAVVVRPEKTNGLYTNILQMIEQNVSGVRIFGYGVNSRISINGRGTPLIIVNGLELNSRTAGQPINTATNPTARRPNNTVGLLQGNNNSDVVINDLINWVQPDDVEKVEVLRHFNAAAYGAQGRNGVIIIHTKKGEANGRSKLPDRHAVYIQEKGFEPVKTFYQPKYEVDATAKSNVDHPPLIYWLPLIATDRNGKATVSFYLPKDTPIQMVAEGISDYGKPGMAFEVYRSK</sequence>
<dbReference type="InterPro" id="IPR037066">
    <property type="entry name" value="Plug_dom_sf"/>
</dbReference>